<dbReference type="EMBL" id="KK198757">
    <property type="protein sequence ID" value="KCW72193.1"/>
    <property type="molecule type" value="Genomic_DNA"/>
</dbReference>
<organism evidence="1">
    <name type="scientific">Eucalyptus grandis</name>
    <name type="common">Flooded gum</name>
    <dbReference type="NCBI Taxonomy" id="71139"/>
    <lineage>
        <taxon>Eukaryota</taxon>
        <taxon>Viridiplantae</taxon>
        <taxon>Streptophyta</taxon>
        <taxon>Embryophyta</taxon>
        <taxon>Tracheophyta</taxon>
        <taxon>Spermatophyta</taxon>
        <taxon>Magnoliopsida</taxon>
        <taxon>eudicotyledons</taxon>
        <taxon>Gunneridae</taxon>
        <taxon>Pentapetalae</taxon>
        <taxon>rosids</taxon>
        <taxon>malvids</taxon>
        <taxon>Myrtales</taxon>
        <taxon>Myrtaceae</taxon>
        <taxon>Myrtoideae</taxon>
        <taxon>Eucalypteae</taxon>
        <taxon>Eucalyptus</taxon>
    </lineage>
</organism>
<gene>
    <name evidence="1" type="ORF">EUGRSUZ_E00643</name>
</gene>
<dbReference type="AlphaFoldDB" id="A0A059C141"/>
<protein>
    <submittedName>
        <fullName evidence="1">Uncharacterized protein</fullName>
    </submittedName>
</protein>
<dbReference type="Gramene" id="KCW72193">
    <property type="protein sequence ID" value="KCW72193"/>
    <property type="gene ID" value="EUGRSUZ_E00643"/>
</dbReference>
<sequence>MYENEYPEHCLATSLHSLVNISQARREQCSLTSSKSIPNQLSRLREPCNPIYSLKGRAIDVQISSCAIHSLEL</sequence>
<name>A0A059C141_EUCGR</name>
<dbReference type="InParanoid" id="A0A059C141"/>
<evidence type="ECO:0000313" key="1">
    <source>
        <dbReference type="EMBL" id="KCW72193.1"/>
    </source>
</evidence>
<accession>A0A059C141</accession>
<proteinExistence type="predicted"/>
<reference evidence="1" key="1">
    <citation type="submission" date="2013-07" db="EMBL/GenBank/DDBJ databases">
        <title>The genome of Eucalyptus grandis.</title>
        <authorList>
            <person name="Schmutz J."/>
            <person name="Hayes R."/>
            <person name="Myburg A."/>
            <person name="Tuskan G."/>
            <person name="Grattapaglia D."/>
            <person name="Rokhsar D.S."/>
        </authorList>
    </citation>
    <scope>NUCLEOTIDE SEQUENCE</scope>
    <source>
        <tissue evidence="1">Leaf extractions</tissue>
    </source>
</reference>